<gene>
    <name evidence="2" type="ordered locus">BC1003_4648</name>
</gene>
<dbReference type="EMBL" id="CP002218">
    <property type="protein sequence ID" value="ADN60580.1"/>
    <property type="molecule type" value="Genomic_DNA"/>
</dbReference>
<proteinExistence type="predicted"/>
<evidence type="ECO:0000256" key="1">
    <source>
        <dbReference type="SAM" id="MobiDB-lite"/>
    </source>
</evidence>
<dbReference type="HOGENOM" id="CLU_2033729_0_0_4"/>
<dbReference type="KEGG" id="bgf:BC1003_4648"/>
<accession>E1TGU3</accession>
<dbReference type="eggNOG" id="ENOG50316H8">
    <property type="taxonomic scope" value="Bacteria"/>
</dbReference>
<dbReference type="AlphaFoldDB" id="E1TGU3"/>
<dbReference type="STRING" id="640512.BC1003_4648"/>
<feature type="region of interest" description="Disordered" evidence="1">
    <location>
        <begin position="101"/>
        <end position="121"/>
    </location>
</feature>
<organism evidence="2">
    <name type="scientific">Burkholderia sp. (strain CCGE1003)</name>
    <dbReference type="NCBI Taxonomy" id="640512"/>
    <lineage>
        <taxon>Bacteria</taxon>
        <taxon>Pseudomonadati</taxon>
        <taxon>Pseudomonadota</taxon>
        <taxon>Betaproteobacteria</taxon>
        <taxon>Burkholderiales</taxon>
        <taxon>Burkholderiaceae</taxon>
        <taxon>Burkholderia</taxon>
    </lineage>
</organism>
<name>E1TGU3_BURSG</name>
<evidence type="ECO:0000313" key="2">
    <source>
        <dbReference type="EMBL" id="ADN60580.1"/>
    </source>
</evidence>
<feature type="region of interest" description="Disordered" evidence="1">
    <location>
        <begin position="1"/>
        <end position="23"/>
    </location>
</feature>
<reference evidence="2" key="1">
    <citation type="submission" date="2010-09" db="EMBL/GenBank/DDBJ databases">
        <title>Complete sequence of chromosome2 of Burkholderia sp. CCGE1003.</title>
        <authorList>
            <consortium name="US DOE Joint Genome Institute"/>
            <person name="Lucas S."/>
            <person name="Copeland A."/>
            <person name="Lapidus A."/>
            <person name="Cheng J.-F."/>
            <person name="Bruce D."/>
            <person name="Goodwin L."/>
            <person name="Pitluck S."/>
            <person name="Daligault H."/>
            <person name="Davenport K."/>
            <person name="Detter J.C."/>
            <person name="Han C."/>
            <person name="Tapia R."/>
            <person name="Land M."/>
            <person name="Hauser L."/>
            <person name="Jeffries C."/>
            <person name="Kyrpides N."/>
            <person name="Ivanova N."/>
            <person name="Ovchinnikova G."/>
            <person name="Martinez-Romero E."/>
            <person name="Rogel M.A."/>
            <person name="Auchtung J."/>
            <person name="Tiedje J.M."/>
            <person name="Woyke T."/>
        </authorList>
    </citation>
    <scope>NUCLEOTIDE SEQUENCE</scope>
    <source>
        <strain evidence="2">CCGE1003</strain>
    </source>
</reference>
<sequence>MLLPRTESDTPAPHCTEANMPTSEHKYSIEDLIAALLRDQGIHHGHWALNVEFSATGAAVKPQDQPTRTLPGLIVSVNSATLAAADPSAQGAVDAALVNPRKTAVARRRASNRKPAPPTLQ</sequence>
<protein>
    <submittedName>
        <fullName evidence="2">Uncharacterized protein</fullName>
    </submittedName>
</protein>